<dbReference type="CDD" id="cd02696">
    <property type="entry name" value="MurNAc-LAA"/>
    <property type="match status" value="1"/>
</dbReference>
<keyword evidence="3" id="KW-0961">Cell wall biogenesis/degradation</keyword>
<evidence type="ECO:0000259" key="5">
    <source>
        <dbReference type="PROSITE" id="PS51781"/>
    </source>
</evidence>
<dbReference type="GO" id="GO:0008745">
    <property type="term" value="F:N-acetylmuramoyl-L-alanine amidase activity"/>
    <property type="evidence" value="ECO:0007669"/>
    <property type="project" value="UniProtKB-EC"/>
</dbReference>
<dbReference type="SMART" id="SM00287">
    <property type="entry name" value="SH3b"/>
    <property type="match status" value="1"/>
</dbReference>
<dbReference type="SMART" id="SM00646">
    <property type="entry name" value="Ami_3"/>
    <property type="match status" value="1"/>
</dbReference>
<dbReference type="PROSITE" id="PS51781">
    <property type="entry name" value="SH3B"/>
    <property type="match status" value="1"/>
</dbReference>
<feature type="domain" description="SH3b" evidence="5">
    <location>
        <begin position="212"/>
        <end position="277"/>
    </location>
</feature>
<dbReference type="Pfam" id="PF01520">
    <property type="entry name" value="Amidase_3"/>
    <property type="match status" value="1"/>
</dbReference>
<dbReference type="EMBL" id="MH884513">
    <property type="protein sequence ID" value="AYP68733.1"/>
    <property type="molecule type" value="Genomic_DNA"/>
</dbReference>
<dbReference type="PANTHER" id="PTHR30404:SF0">
    <property type="entry name" value="N-ACETYLMURAMOYL-L-ALANINE AMIDASE AMIC"/>
    <property type="match status" value="1"/>
</dbReference>
<evidence type="ECO:0000256" key="2">
    <source>
        <dbReference type="ARBA" id="ARBA00022801"/>
    </source>
</evidence>
<dbReference type="Gene3D" id="2.30.30.40">
    <property type="entry name" value="SH3 Domains"/>
    <property type="match status" value="1"/>
</dbReference>
<accession>A0A3G3BWR1</accession>
<dbReference type="Pfam" id="PF08239">
    <property type="entry name" value="SH3_3"/>
    <property type="match status" value="1"/>
</dbReference>
<organism evidence="6 7">
    <name type="scientific">Bacillus phage vB_BpsS-36</name>
    <dbReference type="NCBI Taxonomy" id="2419622"/>
    <lineage>
        <taxon>Viruses</taxon>
        <taxon>Duplodnaviria</taxon>
        <taxon>Heunggongvirae</taxon>
        <taxon>Uroviricota</taxon>
        <taxon>Caudoviricetes</taxon>
        <taxon>Ehrlichviridae</taxon>
        <taxon>Nairobivirus</taxon>
        <taxon>Nairobivirus nv36</taxon>
    </lineage>
</organism>
<dbReference type="InterPro" id="IPR003646">
    <property type="entry name" value="SH3-like_bac-type"/>
</dbReference>
<evidence type="ECO:0000313" key="7">
    <source>
        <dbReference type="Proteomes" id="UP000275945"/>
    </source>
</evidence>
<evidence type="ECO:0000313" key="6">
    <source>
        <dbReference type="EMBL" id="AYP68733.1"/>
    </source>
</evidence>
<dbReference type="Gene3D" id="3.40.630.40">
    <property type="entry name" value="Zn-dependent exopeptidases"/>
    <property type="match status" value="1"/>
</dbReference>
<evidence type="ECO:0000256" key="1">
    <source>
        <dbReference type="ARBA" id="ARBA00007553"/>
    </source>
</evidence>
<evidence type="ECO:0000256" key="3">
    <source>
        <dbReference type="ARBA" id="ARBA00023316"/>
    </source>
</evidence>
<dbReference type="PANTHER" id="PTHR30404">
    <property type="entry name" value="N-ACETYLMURAMOYL-L-ALANINE AMIDASE"/>
    <property type="match status" value="1"/>
</dbReference>
<dbReference type="InterPro" id="IPR050695">
    <property type="entry name" value="N-acetylmuramoyl_amidase_3"/>
</dbReference>
<keyword evidence="7" id="KW-1185">Reference proteome</keyword>
<keyword evidence="2 6" id="KW-0378">Hydrolase</keyword>
<dbReference type="EC" id="3.5.1.28" evidence="6"/>
<dbReference type="GO" id="GO:0071555">
    <property type="term" value="P:cell wall organization"/>
    <property type="evidence" value="ECO:0007669"/>
    <property type="project" value="UniProtKB-KW"/>
</dbReference>
<reference evidence="6 7" key="1">
    <citation type="submission" date="2018-09" db="EMBL/GenBank/DDBJ databases">
        <title>Comparative Genomic Analysis of Eight Novel Haloalkaliphilic Bacteriophages from Lake Elmenteita, Kenya.</title>
        <authorList>
            <person name="Akhwale J.K."/>
        </authorList>
    </citation>
    <scope>NUCLEOTIDE SEQUENCE [LARGE SCALE GENOMIC DNA]</scope>
</reference>
<dbReference type="InterPro" id="IPR002508">
    <property type="entry name" value="MurNAc-LAA_cat"/>
</dbReference>
<gene>
    <name evidence="6" type="primary">lytC</name>
    <name evidence="6" type="ORF">BpsS36_00027</name>
</gene>
<feature type="region of interest" description="Disordered" evidence="4">
    <location>
        <begin position="1"/>
        <end position="28"/>
    </location>
</feature>
<dbReference type="Proteomes" id="UP000275945">
    <property type="component" value="Segment"/>
</dbReference>
<evidence type="ECO:0000256" key="4">
    <source>
        <dbReference type="SAM" id="MobiDB-lite"/>
    </source>
</evidence>
<protein>
    <submittedName>
        <fullName evidence="6">N-acetylmuramoyl-L-alanine amidase</fullName>
        <ecNumber evidence="6">3.5.1.28</ecNumber>
    </submittedName>
</protein>
<dbReference type="GO" id="GO:0009253">
    <property type="term" value="P:peptidoglycan catabolic process"/>
    <property type="evidence" value="ECO:0007669"/>
    <property type="project" value="InterPro"/>
</dbReference>
<comment type="similarity">
    <text evidence="1">Belongs to the N-acetylmuramoyl-L-alanine amidase 2 family.</text>
</comment>
<dbReference type="SUPFAM" id="SSF53187">
    <property type="entry name" value="Zn-dependent exopeptidases"/>
    <property type="match status" value="1"/>
</dbReference>
<sequence length="326" mass="35467">MTKASDFTVTVDAGHGLNPATAGKRTPPIPELGGRVILEREFNEPTKNLLMQELRRIGFKVVDVAPELHDVPLSTRVTRSDNAKSNLHVSVHYNAFQGRWGTHGGIEVLSGSSNNSKRASADILKHLVAETGLRRRSVVDGSWLALNRMKSPLALAECGFMDNLQEALLMLEASHQRKCAVGMAKGVCDYFGVKYVSEVTPARPRQSKGDGIGTAVISVPTLNVRSGAGVNNNVVGTVSKGDHVDVYEIKNEWYRIGQGQWVSNVGNRYAVYTEKPPAPKPEPVVVHRVIVDGKQVGAFGDFANVVNAVELAHEKGFKKQVTIERV</sequence>
<proteinExistence type="inferred from homology"/>
<name>A0A3G3BWR1_9CAUD</name>